<evidence type="ECO:0000313" key="3">
    <source>
        <dbReference type="Proteomes" id="UP000053593"/>
    </source>
</evidence>
<keyword evidence="3" id="KW-1185">Reference proteome</keyword>
<dbReference type="Proteomes" id="UP000053593">
    <property type="component" value="Unassembled WGS sequence"/>
</dbReference>
<reference evidence="2 3" key="1">
    <citation type="submission" date="2014-04" db="EMBL/GenBank/DDBJ databases">
        <title>Evolutionary Origins and Diversification of the Mycorrhizal Mutualists.</title>
        <authorList>
            <consortium name="DOE Joint Genome Institute"/>
            <consortium name="Mycorrhizal Genomics Consortium"/>
            <person name="Kohler A."/>
            <person name="Kuo A."/>
            <person name="Nagy L.G."/>
            <person name="Floudas D."/>
            <person name="Copeland A."/>
            <person name="Barry K.W."/>
            <person name="Cichocki N."/>
            <person name="Veneault-Fourrey C."/>
            <person name="LaButti K."/>
            <person name="Lindquist E.A."/>
            <person name="Lipzen A."/>
            <person name="Lundell T."/>
            <person name="Morin E."/>
            <person name="Murat C."/>
            <person name="Riley R."/>
            <person name="Ohm R."/>
            <person name="Sun H."/>
            <person name="Tunlid A."/>
            <person name="Henrissat B."/>
            <person name="Grigoriev I.V."/>
            <person name="Hibbett D.S."/>
            <person name="Martin F."/>
        </authorList>
    </citation>
    <scope>NUCLEOTIDE SEQUENCE [LARGE SCALE GENOMIC DNA]</scope>
    <source>
        <strain evidence="2 3">FD-317 M1</strain>
    </source>
</reference>
<dbReference type="AlphaFoldDB" id="A0A0D0BVY9"/>
<feature type="region of interest" description="Disordered" evidence="1">
    <location>
        <begin position="185"/>
        <end position="204"/>
    </location>
</feature>
<gene>
    <name evidence="2" type="ORF">GYMLUDRAFT_266299</name>
</gene>
<evidence type="ECO:0000256" key="1">
    <source>
        <dbReference type="SAM" id="MobiDB-lite"/>
    </source>
</evidence>
<name>A0A0D0BVY9_9AGAR</name>
<dbReference type="EMBL" id="KN835063">
    <property type="protein sequence ID" value="KIK49727.1"/>
    <property type="molecule type" value="Genomic_DNA"/>
</dbReference>
<feature type="non-terminal residue" evidence="2">
    <location>
        <position position="1"/>
    </location>
</feature>
<organism evidence="2 3">
    <name type="scientific">Collybiopsis luxurians FD-317 M1</name>
    <dbReference type="NCBI Taxonomy" id="944289"/>
    <lineage>
        <taxon>Eukaryota</taxon>
        <taxon>Fungi</taxon>
        <taxon>Dikarya</taxon>
        <taxon>Basidiomycota</taxon>
        <taxon>Agaricomycotina</taxon>
        <taxon>Agaricomycetes</taxon>
        <taxon>Agaricomycetidae</taxon>
        <taxon>Agaricales</taxon>
        <taxon>Marasmiineae</taxon>
        <taxon>Omphalotaceae</taxon>
        <taxon>Collybiopsis</taxon>
        <taxon>Collybiopsis luxurians</taxon>
    </lineage>
</organism>
<evidence type="ECO:0000313" key="2">
    <source>
        <dbReference type="EMBL" id="KIK49727.1"/>
    </source>
</evidence>
<dbReference type="HOGENOM" id="CLU_116555_0_0_1"/>
<accession>A0A0D0BVY9</accession>
<proteinExistence type="predicted"/>
<sequence length="204" mass="21116">MSTSLAISSPATSHLPRTGALSTTNAQVLGNSPDVTVSLPLVSTLLYSLSRSVITLSAADLSSILDVIEPALLHLYSIGVSFDKGERSDPLSEVGAALANRIGPLLSAIANGRRRHSLLLTGYPPNMDMAKVFFSDTIPSVSDTVASVPLPPATVPFHVPSLPNTPAVVARSAYVGLPVKPAVQSNSFSQTSTAATDGSSKPRK</sequence>
<protein>
    <submittedName>
        <fullName evidence="2">Uncharacterized protein</fullName>
    </submittedName>
</protein>